<evidence type="ECO:0000256" key="11">
    <source>
        <dbReference type="ARBA" id="ARBA00023304"/>
    </source>
</evidence>
<dbReference type="Gene3D" id="3.30.470.10">
    <property type="match status" value="1"/>
</dbReference>
<gene>
    <name evidence="16" type="primary">ilvE_1</name>
    <name evidence="16" type="ORF">AFE02nite_01670</name>
</gene>
<evidence type="ECO:0000256" key="15">
    <source>
        <dbReference type="PIRSR" id="PIRSR006468-1"/>
    </source>
</evidence>
<evidence type="ECO:0000256" key="12">
    <source>
        <dbReference type="ARBA" id="ARBA00048212"/>
    </source>
</evidence>
<comment type="pathway">
    <text evidence="4">Amino-acid biosynthesis; L-leucine biosynthesis; L-leucine from 3-methyl-2-oxobutanoate: step 4/4.</text>
</comment>
<keyword evidence="9 16" id="KW-0808">Transferase</keyword>
<dbReference type="InterPro" id="IPR043131">
    <property type="entry name" value="BCAT-like_N"/>
</dbReference>
<evidence type="ECO:0000313" key="16">
    <source>
        <dbReference type="EMBL" id="GEN78433.1"/>
    </source>
</evidence>
<keyword evidence="11" id="KW-0100">Branched-chain amino acid biosynthesis</keyword>
<feature type="modified residue" description="N6-(pyridoxal phosphate)lysine" evidence="15">
    <location>
        <position position="216"/>
    </location>
</feature>
<name>A0A511YTA6_9CELL</name>
<evidence type="ECO:0000256" key="5">
    <source>
        <dbReference type="ARBA" id="ARBA00009320"/>
    </source>
</evidence>
<comment type="similarity">
    <text evidence="5">Belongs to the class-IV pyridoxal-phosphate-dependent aminotransferase family.</text>
</comment>
<dbReference type="OrthoDB" id="9804984at2"/>
<keyword evidence="10" id="KW-0663">Pyridoxal phosphate</keyword>
<keyword evidence="8" id="KW-0028">Amino-acid biosynthesis</keyword>
<dbReference type="UniPathway" id="UPA00049">
    <property type="reaction ID" value="UER00062"/>
</dbReference>
<dbReference type="PANTHER" id="PTHR11825:SF44">
    <property type="entry name" value="BRANCHED-CHAIN-AMINO-ACID AMINOTRANSFERASE"/>
    <property type="match status" value="1"/>
</dbReference>
<accession>A0A511YTA6</accession>
<dbReference type="InterPro" id="IPR043132">
    <property type="entry name" value="BCAT-like_C"/>
</dbReference>
<dbReference type="AlphaFoldDB" id="A0A511YTA6"/>
<evidence type="ECO:0000313" key="17">
    <source>
        <dbReference type="Proteomes" id="UP000321484"/>
    </source>
</evidence>
<reference evidence="16 17" key="1">
    <citation type="submission" date="2019-07" db="EMBL/GenBank/DDBJ databases">
        <title>Whole genome shotgun sequence of Actinotalea fermentans NBRC 105374.</title>
        <authorList>
            <person name="Hosoyama A."/>
            <person name="Uohara A."/>
            <person name="Ohji S."/>
            <person name="Ichikawa N."/>
        </authorList>
    </citation>
    <scope>NUCLEOTIDE SEQUENCE [LARGE SCALE GENOMIC DNA]</scope>
    <source>
        <strain evidence="16 17">NBRC 105374</strain>
    </source>
</reference>
<sequence length="382" mass="40109">MTSSTASPVAPATAPAFAVARATTPRPAEERAAVLAALASSGGFGEVFTDHMARITWSTDAGWSGHRVEPYAPLELDPAAAVLHYGQEIFEGLKAYRHPDGSVWTFRPQANAERFARSARRLALPELPVADFIGSLEALVAVDEAWVPGAPETSLYLRPFMIASEAFLGVRPARRIDYLVIASPVGPYFKAGLAPVSIWVERDQRRAGPGGTGAAKCMGNYAASLAAQQVAYSRGCEQVCFLDGDENLEELGGMNVVLVLADGTAVTPALGTILAGVTRDSVLTILRDAGHRVVERAVPLAEVRAGLADGTVREVFACGTGAVVSPIGRLVGEDFDLPVADGGIGPVTAAVRRELTDVQHGRAADTRGWMHPLVHVAGVGQA</sequence>
<evidence type="ECO:0000256" key="10">
    <source>
        <dbReference type="ARBA" id="ARBA00022898"/>
    </source>
</evidence>
<dbReference type="Pfam" id="PF01063">
    <property type="entry name" value="Aminotran_4"/>
    <property type="match status" value="1"/>
</dbReference>
<dbReference type="InterPro" id="IPR001544">
    <property type="entry name" value="Aminotrans_IV"/>
</dbReference>
<dbReference type="InterPro" id="IPR033939">
    <property type="entry name" value="BCAT_family"/>
</dbReference>
<dbReference type="Gene3D" id="3.20.10.10">
    <property type="entry name" value="D-amino Acid Aminotransferase, subunit A, domain 2"/>
    <property type="match status" value="1"/>
</dbReference>
<dbReference type="CDD" id="cd01557">
    <property type="entry name" value="BCAT_beta_family"/>
    <property type="match status" value="1"/>
</dbReference>
<dbReference type="RefSeq" id="WP_034244782.1">
    <property type="nucleotide sequence ID" value="NZ_BJYK01000001.1"/>
</dbReference>
<comment type="pathway">
    <text evidence="3">Amino-acid biosynthesis; L-valine biosynthesis; L-valine from pyruvate: step 4/4.</text>
</comment>
<dbReference type="NCBIfam" id="TIGR01123">
    <property type="entry name" value="ilvE_II"/>
    <property type="match status" value="1"/>
</dbReference>
<evidence type="ECO:0000256" key="13">
    <source>
        <dbReference type="ARBA" id="ARBA00048798"/>
    </source>
</evidence>
<dbReference type="UniPathway" id="UPA00047">
    <property type="reaction ID" value="UER00058"/>
</dbReference>
<comment type="catalytic activity">
    <reaction evidence="13">
        <text>L-isoleucine + 2-oxoglutarate = (S)-3-methyl-2-oxopentanoate + L-glutamate</text>
        <dbReference type="Rhea" id="RHEA:24801"/>
        <dbReference type="ChEBI" id="CHEBI:16810"/>
        <dbReference type="ChEBI" id="CHEBI:29985"/>
        <dbReference type="ChEBI" id="CHEBI:35146"/>
        <dbReference type="ChEBI" id="CHEBI:58045"/>
        <dbReference type="EC" id="2.6.1.42"/>
    </reaction>
</comment>
<dbReference type="GO" id="GO:0009097">
    <property type="term" value="P:isoleucine biosynthetic process"/>
    <property type="evidence" value="ECO:0007669"/>
    <property type="project" value="UniProtKB-UniPathway"/>
</dbReference>
<dbReference type="PIRSF" id="PIRSF006468">
    <property type="entry name" value="BCAT1"/>
    <property type="match status" value="1"/>
</dbReference>
<comment type="catalytic activity">
    <reaction evidence="12">
        <text>L-valine + 2-oxoglutarate = 3-methyl-2-oxobutanoate + L-glutamate</text>
        <dbReference type="Rhea" id="RHEA:24813"/>
        <dbReference type="ChEBI" id="CHEBI:11851"/>
        <dbReference type="ChEBI" id="CHEBI:16810"/>
        <dbReference type="ChEBI" id="CHEBI:29985"/>
        <dbReference type="ChEBI" id="CHEBI:57762"/>
        <dbReference type="EC" id="2.6.1.42"/>
    </reaction>
</comment>
<comment type="cofactor">
    <cofactor evidence="1">
        <name>pyridoxal 5'-phosphate</name>
        <dbReference type="ChEBI" id="CHEBI:597326"/>
    </cofactor>
</comment>
<evidence type="ECO:0000256" key="14">
    <source>
        <dbReference type="ARBA" id="ARBA00049229"/>
    </source>
</evidence>
<dbReference type="PANTHER" id="PTHR11825">
    <property type="entry name" value="SUBGROUP IIII AMINOTRANSFERASE"/>
    <property type="match status" value="1"/>
</dbReference>
<dbReference type="GO" id="GO:0004084">
    <property type="term" value="F:branched-chain-amino-acid transaminase activity"/>
    <property type="evidence" value="ECO:0007669"/>
    <property type="project" value="UniProtKB-EC"/>
</dbReference>
<keyword evidence="7 16" id="KW-0032">Aminotransferase</keyword>
<comment type="pathway">
    <text evidence="2">Amino-acid biosynthesis; L-isoleucine biosynthesis; L-isoleucine from 2-oxobutanoate: step 4/4.</text>
</comment>
<evidence type="ECO:0000256" key="7">
    <source>
        <dbReference type="ARBA" id="ARBA00022576"/>
    </source>
</evidence>
<evidence type="ECO:0000256" key="3">
    <source>
        <dbReference type="ARBA" id="ARBA00004931"/>
    </source>
</evidence>
<dbReference type="InterPro" id="IPR036038">
    <property type="entry name" value="Aminotransferase-like"/>
</dbReference>
<evidence type="ECO:0000256" key="1">
    <source>
        <dbReference type="ARBA" id="ARBA00001933"/>
    </source>
</evidence>
<dbReference type="InterPro" id="IPR005786">
    <property type="entry name" value="B_amino_transII"/>
</dbReference>
<evidence type="ECO:0000256" key="8">
    <source>
        <dbReference type="ARBA" id="ARBA00022605"/>
    </source>
</evidence>
<evidence type="ECO:0000256" key="2">
    <source>
        <dbReference type="ARBA" id="ARBA00004824"/>
    </source>
</evidence>
<dbReference type="GO" id="GO:0009098">
    <property type="term" value="P:L-leucine biosynthetic process"/>
    <property type="evidence" value="ECO:0007669"/>
    <property type="project" value="UniProtKB-UniPathway"/>
</dbReference>
<dbReference type="UniPathway" id="UPA00048">
    <property type="reaction ID" value="UER00073"/>
</dbReference>
<protein>
    <recommendedName>
        <fullName evidence="6">branched-chain-amino-acid transaminase</fullName>
        <ecNumber evidence="6">2.6.1.42</ecNumber>
    </recommendedName>
</protein>
<evidence type="ECO:0000256" key="9">
    <source>
        <dbReference type="ARBA" id="ARBA00022679"/>
    </source>
</evidence>
<evidence type="ECO:0000256" key="4">
    <source>
        <dbReference type="ARBA" id="ARBA00005072"/>
    </source>
</evidence>
<proteinExistence type="inferred from homology"/>
<dbReference type="Proteomes" id="UP000321484">
    <property type="component" value="Unassembled WGS sequence"/>
</dbReference>
<dbReference type="GO" id="GO:0009099">
    <property type="term" value="P:L-valine biosynthetic process"/>
    <property type="evidence" value="ECO:0007669"/>
    <property type="project" value="UniProtKB-UniPathway"/>
</dbReference>
<comment type="caution">
    <text evidence="16">The sequence shown here is derived from an EMBL/GenBank/DDBJ whole genome shotgun (WGS) entry which is preliminary data.</text>
</comment>
<organism evidence="16 17">
    <name type="scientific">Actinotalea fermentans</name>
    <dbReference type="NCBI Taxonomy" id="43671"/>
    <lineage>
        <taxon>Bacteria</taxon>
        <taxon>Bacillati</taxon>
        <taxon>Actinomycetota</taxon>
        <taxon>Actinomycetes</taxon>
        <taxon>Micrococcales</taxon>
        <taxon>Cellulomonadaceae</taxon>
        <taxon>Actinotalea</taxon>
    </lineage>
</organism>
<dbReference type="NCBIfam" id="NF009897">
    <property type="entry name" value="PRK13357.1"/>
    <property type="match status" value="1"/>
</dbReference>
<dbReference type="SUPFAM" id="SSF56752">
    <property type="entry name" value="D-aminoacid aminotransferase-like PLP-dependent enzymes"/>
    <property type="match status" value="1"/>
</dbReference>
<dbReference type="EMBL" id="BJYK01000001">
    <property type="protein sequence ID" value="GEN78433.1"/>
    <property type="molecule type" value="Genomic_DNA"/>
</dbReference>
<keyword evidence="17" id="KW-1185">Reference proteome</keyword>
<comment type="catalytic activity">
    <reaction evidence="14">
        <text>L-leucine + 2-oxoglutarate = 4-methyl-2-oxopentanoate + L-glutamate</text>
        <dbReference type="Rhea" id="RHEA:18321"/>
        <dbReference type="ChEBI" id="CHEBI:16810"/>
        <dbReference type="ChEBI" id="CHEBI:17865"/>
        <dbReference type="ChEBI" id="CHEBI:29985"/>
        <dbReference type="ChEBI" id="CHEBI:57427"/>
        <dbReference type="EC" id="2.6.1.42"/>
    </reaction>
</comment>
<dbReference type="EC" id="2.6.1.42" evidence="6"/>
<evidence type="ECO:0000256" key="6">
    <source>
        <dbReference type="ARBA" id="ARBA00013053"/>
    </source>
</evidence>